<dbReference type="CDD" id="cd06257">
    <property type="entry name" value="DnaJ"/>
    <property type="match status" value="1"/>
</dbReference>
<protein>
    <submittedName>
        <fullName evidence="3">DnaJ domain-containing protein</fullName>
    </submittedName>
</protein>
<evidence type="ECO:0000259" key="2">
    <source>
        <dbReference type="PROSITE" id="PS50076"/>
    </source>
</evidence>
<feature type="domain" description="J" evidence="2">
    <location>
        <begin position="33"/>
        <end position="98"/>
    </location>
</feature>
<evidence type="ECO:0000256" key="1">
    <source>
        <dbReference type="ARBA" id="ARBA00023186"/>
    </source>
</evidence>
<proteinExistence type="predicted"/>
<keyword evidence="1" id="KW-0143">Chaperone</keyword>
<reference evidence="3 4" key="1">
    <citation type="journal article" date="2016" name="Antonie Van Leeuwenhoek">
        <title>Denitratimonas tolerans gen. nov., sp. nov., a denitrifying bacterium isolated from a bioreactor for tannery wastewater treatment.</title>
        <authorList>
            <person name="Han S.I."/>
            <person name="Kim J.O."/>
            <person name="Lee Y.R."/>
            <person name="Ekpeghere K.I."/>
            <person name="Koh S.C."/>
            <person name="Whang K.S."/>
        </authorList>
    </citation>
    <scope>NUCLEOTIDE SEQUENCE [LARGE SCALE GENOMIC DNA]</scope>
    <source>
        <strain evidence="3 4">KACC 17565</strain>
    </source>
</reference>
<dbReference type="PANTHER" id="PTHR24074">
    <property type="entry name" value="CO-CHAPERONE PROTEIN DJLA"/>
    <property type="match status" value="1"/>
</dbReference>
<dbReference type="SUPFAM" id="SSF46565">
    <property type="entry name" value="Chaperone J-domain"/>
    <property type="match status" value="1"/>
</dbReference>
<evidence type="ECO:0000313" key="4">
    <source>
        <dbReference type="Proteomes" id="UP001364472"/>
    </source>
</evidence>
<dbReference type="PROSITE" id="PS50076">
    <property type="entry name" value="DNAJ_2"/>
    <property type="match status" value="1"/>
</dbReference>
<comment type="caution">
    <text evidence="3">The sequence shown here is derived from an EMBL/GenBank/DDBJ whole genome shotgun (WGS) entry which is preliminary data.</text>
</comment>
<dbReference type="InterPro" id="IPR001623">
    <property type="entry name" value="DnaJ_domain"/>
</dbReference>
<dbReference type="Proteomes" id="UP001364472">
    <property type="component" value="Unassembled WGS sequence"/>
</dbReference>
<dbReference type="EMBL" id="JBBDHC010000022">
    <property type="protein sequence ID" value="MEJ1250530.1"/>
    <property type="molecule type" value="Genomic_DNA"/>
</dbReference>
<dbReference type="SMART" id="SM00271">
    <property type="entry name" value="DnaJ"/>
    <property type="match status" value="1"/>
</dbReference>
<dbReference type="InterPro" id="IPR036869">
    <property type="entry name" value="J_dom_sf"/>
</dbReference>
<dbReference type="RefSeq" id="WP_337336249.1">
    <property type="nucleotide sequence ID" value="NZ_JBBDHC010000022.1"/>
</dbReference>
<dbReference type="Gene3D" id="1.10.287.110">
    <property type="entry name" value="DnaJ domain"/>
    <property type="match status" value="1"/>
</dbReference>
<dbReference type="AlphaFoldDB" id="A0AAW9R5M0"/>
<organism evidence="3 4">
    <name type="scientific">Denitratimonas tolerans</name>
    <dbReference type="NCBI Taxonomy" id="1338420"/>
    <lineage>
        <taxon>Bacteria</taxon>
        <taxon>Pseudomonadati</taxon>
        <taxon>Pseudomonadota</taxon>
        <taxon>Gammaproteobacteria</taxon>
        <taxon>Lysobacterales</taxon>
        <taxon>Lysobacteraceae</taxon>
        <taxon>Denitratimonas</taxon>
    </lineage>
</organism>
<name>A0AAW9R5M0_9GAMM</name>
<dbReference type="PRINTS" id="PR00625">
    <property type="entry name" value="JDOMAIN"/>
</dbReference>
<sequence length="98" mass="11007">MRHPFGLLIGALVGHAFDAGWLRRAPRDRALEAAYATLESSPEDNTEVLDAAYRRLMSKYHPDRVVDATAEIRALAEERARAINAAYDTIMRARRAAR</sequence>
<accession>A0AAW9R5M0</accession>
<evidence type="ECO:0000313" key="3">
    <source>
        <dbReference type="EMBL" id="MEJ1250530.1"/>
    </source>
</evidence>
<gene>
    <name evidence="3" type="ORF">WB794_12695</name>
</gene>
<dbReference type="Pfam" id="PF00226">
    <property type="entry name" value="DnaJ"/>
    <property type="match status" value="1"/>
</dbReference>
<keyword evidence="4" id="KW-1185">Reference proteome</keyword>
<dbReference type="InterPro" id="IPR050817">
    <property type="entry name" value="DjlA_DnaK_co-chaperone"/>
</dbReference>